<keyword evidence="1" id="KW-0472">Membrane</keyword>
<sequence length="226" mass="25081">MLWLGYRKMYLYLSIIVIAVIIFSIVLGFGTTISPWIGLLIGVAVNILLGLFGNYLYLLHAKYKIRKVKQQSSDEKIQRQLIQQSGGTSIKSLAIVAVAIAILMSVLHHFSSTGGQGVTIGTSVDNSSPALTVRGTNYSLYETLYARIASRTSFGTTQLEFLLDYNTNGTWTNVRDLPVVNVNPDDNIYIMPFVIEPSYAGNWRVRILDQGHLIGEKTFKVTDPDS</sequence>
<dbReference type="EMBL" id="CP080467">
    <property type="protein sequence ID" value="UNO50973.1"/>
    <property type="molecule type" value="Genomic_DNA"/>
</dbReference>
<feature type="transmembrane region" description="Helical" evidence="1">
    <location>
        <begin position="9"/>
        <end position="30"/>
    </location>
</feature>
<evidence type="ECO:0000313" key="3">
    <source>
        <dbReference type="Proteomes" id="UP000829401"/>
    </source>
</evidence>
<dbReference type="KEGG" id="aaco:K1I37_20620"/>
<reference evidence="3" key="1">
    <citation type="journal article" date="2022" name="G3 (Bethesda)">
        <title>Unveiling the complete genome sequence of Alicyclobacillus acidoterrestris DSM 3922T, a taint-producing strain.</title>
        <authorList>
            <person name="Leonardo I.C."/>
            <person name="Barreto Crespo M.T."/>
            <person name="Gaspar F.B."/>
        </authorList>
    </citation>
    <scope>NUCLEOTIDE SEQUENCE [LARGE SCALE GENOMIC DNA]</scope>
    <source>
        <strain evidence="3">DSM 3922</strain>
    </source>
</reference>
<gene>
    <name evidence="2" type="ORF">K1I37_20620</name>
</gene>
<dbReference type="Proteomes" id="UP000829401">
    <property type="component" value="Chromosome"/>
</dbReference>
<organism evidence="2 3">
    <name type="scientific">Alicyclobacillus acidoterrestris (strain ATCC 49025 / DSM 3922 / CIP 106132 / NCIMB 13137 / GD3B)</name>
    <dbReference type="NCBI Taxonomy" id="1356854"/>
    <lineage>
        <taxon>Bacteria</taxon>
        <taxon>Bacillati</taxon>
        <taxon>Bacillota</taxon>
        <taxon>Bacilli</taxon>
        <taxon>Bacillales</taxon>
        <taxon>Alicyclobacillaceae</taxon>
        <taxon>Alicyclobacillus</taxon>
    </lineage>
</organism>
<name>A0A9E6ZK89_ALIAG</name>
<proteinExistence type="predicted"/>
<keyword evidence="1" id="KW-0812">Transmembrane</keyword>
<keyword evidence="3" id="KW-1185">Reference proteome</keyword>
<dbReference type="AlphaFoldDB" id="A0A9E6ZK89"/>
<evidence type="ECO:0000313" key="2">
    <source>
        <dbReference type="EMBL" id="UNO50973.1"/>
    </source>
</evidence>
<feature type="transmembrane region" description="Helical" evidence="1">
    <location>
        <begin position="92"/>
        <end position="110"/>
    </location>
</feature>
<keyword evidence="1" id="KW-1133">Transmembrane helix</keyword>
<accession>A0A9E6ZK89</accession>
<feature type="transmembrane region" description="Helical" evidence="1">
    <location>
        <begin position="36"/>
        <end position="59"/>
    </location>
</feature>
<evidence type="ECO:0000256" key="1">
    <source>
        <dbReference type="SAM" id="Phobius"/>
    </source>
</evidence>
<protein>
    <submittedName>
        <fullName evidence="2">DUF2628 domain-containing protein</fullName>
    </submittedName>
</protein>